<organism evidence="1 2">
    <name type="scientific">Lithohypha guttulata</name>
    <dbReference type="NCBI Taxonomy" id="1690604"/>
    <lineage>
        <taxon>Eukaryota</taxon>
        <taxon>Fungi</taxon>
        <taxon>Dikarya</taxon>
        <taxon>Ascomycota</taxon>
        <taxon>Pezizomycotina</taxon>
        <taxon>Eurotiomycetes</taxon>
        <taxon>Chaetothyriomycetidae</taxon>
        <taxon>Chaetothyriales</taxon>
        <taxon>Trichomeriaceae</taxon>
        <taxon>Lithohypha</taxon>
    </lineage>
</organism>
<evidence type="ECO:0000313" key="1">
    <source>
        <dbReference type="EMBL" id="KAK5094311.1"/>
    </source>
</evidence>
<protein>
    <submittedName>
        <fullName evidence="1">Uncharacterized protein</fullName>
    </submittedName>
</protein>
<evidence type="ECO:0000313" key="2">
    <source>
        <dbReference type="Proteomes" id="UP001345013"/>
    </source>
</evidence>
<sequence>MAPNLEADFDYLLRVLAKAQAIDVDWYAVSGTIRDQGRGAANKSQPTLALATFESTRPSDMAQKLEADFNFLMRVLSHSIAIQTDWYAVGGTKQGATPSARAKANNT</sequence>
<reference evidence="1 2" key="1">
    <citation type="submission" date="2023-08" db="EMBL/GenBank/DDBJ databases">
        <title>Black Yeasts Isolated from many extreme environments.</title>
        <authorList>
            <person name="Coleine C."/>
            <person name="Stajich J.E."/>
            <person name="Selbmann L."/>
        </authorList>
    </citation>
    <scope>NUCLEOTIDE SEQUENCE [LARGE SCALE GENOMIC DNA]</scope>
    <source>
        <strain evidence="1 2">CCFEE 5885</strain>
    </source>
</reference>
<dbReference type="EMBL" id="JAVRRG010000035">
    <property type="protein sequence ID" value="KAK5094311.1"/>
    <property type="molecule type" value="Genomic_DNA"/>
</dbReference>
<keyword evidence="2" id="KW-1185">Reference proteome</keyword>
<accession>A0ABR0KE70</accession>
<proteinExistence type="predicted"/>
<dbReference type="Proteomes" id="UP001345013">
    <property type="component" value="Unassembled WGS sequence"/>
</dbReference>
<name>A0ABR0KE70_9EURO</name>
<gene>
    <name evidence="1" type="ORF">LTR24_003685</name>
</gene>
<comment type="caution">
    <text evidence="1">The sequence shown here is derived from an EMBL/GenBank/DDBJ whole genome shotgun (WGS) entry which is preliminary data.</text>
</comment>